<name>T0L9C6_9MICR</name>
<organism evidence="1 2">
    <name type="scientific">Vairimorpha apis BRL 01</name>
    <dbReference type="NCBI Taxonomy" id="1037528"/>
    <lineage>
        <taxon>Eukaryota</taxon>
        <taxon>Fungi</taxon>
        <taxon>Fungi incertae sedis</taxon>
        <taxon>Microsporidia</taxon>
        <taxon>Nosematidae</taxon>
        <taxon>Vairimorpha</taxon>
    </lineage>
</organism>
<keyword evidence="2" id="KW-1185">Reference proteome</keyword>
<dbReference type="Proteomes" id="UP000053780">
    <property type="component" value="Unassembled WGS sequence"/>
</dbReference>
<dbReference type="AlphaFoldDB" id="T0L9C6"/>
<evidence type="ECO:0000313" key="1">
    <source>
        <dbReference type="EMBL" id="EQB61028.1"/>
    </source>
</evidence>
<accession>T0L9C6</accession>
<dbReference type="OrthoDB" id="2193722at2759"/>
<keyword evidence="1" id="KW-0687">Ribonucleoprotein</keyword>
<evidence type="ECO:0000313" key="2">
    <source>
        <dbReference type="Proteomes" id="UP000053780"/>
    </source>
</evidence>
<reference evidence="1 2" key="1">
    <citation type="journal article" date="2013" name="BMC Genomics">
        <title>Genome sequencing and comparative genomics of honey bee microsporidia, Nosema apis reveal novel insights into host-parasite interactions.</title>
        <authorList>
            <person name="Chen Yp."/>
            <person name="Pettis J.S."/>
            <person name="Zhao Y."/>
            <person name="Liu X."/>
            <person name="Tallon L.J."/>
            <person name="Sadzewicz L.D."/>
            <person name="Li R."/>
            <person name="Zheng H."/>
            <person name="Huang S."/>
            <person name="Zhang X."/>
            <person name="Hamilton M.C."/>
            <person name="Pernal S.F."/>
            <person name="Melathopoulos A.P."/>
            <person name="Yan X."/>
            <person name="Evans J.D."/>
        </authorList>
    </citation>
    <scope>NUCLEOTIDE SEQUENCE [LARGE SCALE GENOMIC DNA]</scope>
    <source>
        <strain evidence="1 2">BRL 01</strain>
    </source>
</reference>
<dbReference type="EMBL" id="KE647184">
    <property type="protein sequence ID" value="EQB61028.1"/>
    <property type="molecule type" value="Genomic_DNA"/>
</dbReference>
<sequence length="559" mass="66681">MDYAKKLNELKIMLQKNVSQFYNNEMPLLIELLQIKDGSSTNIFNKNDTISLYEFKNEVLYMVVKMIDDGFIIQDELFINTIANLLIINKPNLNLDFSFQLEEILKKIWKKCLKILFYSGKIEKLQQIENFLYEQEIPDFRNVCLSLIFKCSKFKSYDLENLSKFISLSVLYDVVKIFKNDLILEIQGKILYNLYIKLEGHEETLENNEFFKKIQKSSNLLFKDKSKYFDQQDVNYCYLIFYEINFMKFNELIRSPKNEIFTNEYLLFIYSLIVDEESAILAFQIFQSNEVYSDLFNGINYLLVNQITNKQKIDPLDEKYLFILLEVVTKILKFAWNVHTIKINFLLFIEPIMKYIEEDVNEDAKSACFDFLTIYLQDSESFLTITEYFQSSSQFSKTKLIQEFDKNFNKKYFLIVGRLLKFLFYINMNLSIEMALYALRSEDPSIIESCFELFSKSNLNLYNDIFLNIKYIRRAMLKSENLKNILINYQIENKIVFEDVLFINTIMSSSNLNFFKFAKLFVDFGKFMNEKFLERLVENAEEGLDFLEKKMSSNIVKFY</sequence>
<dbReference type="VEuPathDB" id="MicrosporidiaDB:NAPIS_ORF01396"/>
<dbReference type="HOGENOM" id="CLU_039080_0_0_1"/>
<dbReference type="GO" id="GO:0005840">
    <property type="term" value="C:ribosome"/>
    <property type="evidence" value="ECO:0007669"/>
    <property type="project" value="UniProtKB-KW"/>
</dbReference>
<proteinExistence type="predicted"/>
<gene>
    <name evidence="1" type="ORF">NAPIS_ORF01396</name>
</gene>
<protein>
    <submittedName>
        <fullName evidence="1">Ribosomal protein l36e</fullName>
    </submittedName>
</protein>
<keyword evidence="1" id="KW-0689">Ribosomal protein</keyword>